<dbReference type="InterPro" id="IPR006104">
    <property type="entry name" value="Glyco_hydro_2_N"/>
</dbReference>
<dbReference type="Pfam" id="PF02837">
    <property type="entry name" value="Glyco_hydro_2_N"/>
    <property type="match status" value="1"/>
</dbReference>
<feature type="compositionally biased region" description="Pro residues" evidence="4">
    <location>
        <begin position="933"/>
        <end position="942"/>
    </location>
</feature>
<dbReference type="InterPro" id="IPR051913">
    <property type="entry name" value="GH2_Domain-Containing"/>
</dbReference>
<dbReference type="GO" id="GO:0005975">
    <property type="term" value="P:carbohydrate metabolic process"/>
    <property type="evidence" value="ECO:0007669"/>
    <property type="project" value="InterPro"/>
</dbReference>
<evidence type="ECO:0000256" key="3">
    <source>
        <dbReference type="ARBA" id="ARBA00023295"/>
    </source>
</evidence>
<feature type="region of interest" description="Disordered" evidence="4">
    <location>
        <begin position="1052"/>
        <end position="1084"/>
    </location>
</feature>
<dbReference type="InterPro" id="IPR013783">
    <property type="entry name" value="Ig-like_fold"/>
</dbReference>
<keyword evidence="10" id="KW-1185">Reference proteome</keyword>
<feature type="compositionally biased region" description="Polar residues" evidence="4">
    <location>
        <begin position="1070"/>
        <end position="1079"/>
    </location>
</feature>
<dbReference type="InterPro" id="IPR008979">
    <property type="entry name" value="Galactose-bd-like_sf"/>
</dbReference>
<feature type="region of interest" description="Disordered" evidence="4">
    <location>
        <begin position="743"/>
        <end position="774"/>
    </location>
</feature>
<name>A0A163F129_DIDRA</name>
<keyword evidence="2 9" id="KW-0378">Hydrolase</keyword>
<evidence type="ECO:0000256" key="2">
    <source>
        <dbReference type="ARBA" id="ARBA00022801"/>
    </source>
</evidence>
<sequence>MRLPRAFSVVLASAAIVSSSIVPRYNNDIGYKLQTGPLDTPWTADVGTNPWPEHPRPRVQRSQWKNLNGVWRWRNVTAGQVSSPPTGQTLERAVLVPSCLESALSGIMEKGHLYSWFQTSFDIPSDWPTGNRVLINFGAVDYEATVFVNGKAVGFHRGGYFEFTFDVTDHLSNNGTNELLVHAFDPTDTDRYQIPIGKQTLTREGMIWYTPCTGIWQTVWLESTPKEYITKLDLAAGADGNVNVTVHSSTNSSTPYQITVHELGSDVAKATATGNSGAPFIFKVDSPDLWSPSTPTLYNITVQLADDLISSYTGFRTISRGVIDGVQRPLLNGKFEFFWSPLDQGFWPDGIYTPPTVEAMRYDLEKLKEVGFNAVRKHIKVEPALYYKAADELGFLIIQDMPSLRPDLPDPNNACGIIRLEGPDAQQEFDRQLGLLVEQLKNYPSIFAWTIYNEEWGQSTDPSQPWPEFELTDLVRSLDPTRLVNAVSGWTDHTAGDFDDNHHYSTPQCGSPFWSVSGSGPSGYNSAYDPSRIGLQGEFGGVGQQLSFDHAWFDDLSKQTAYELTNTTEAWNYRSLQNIIQLREQIEWYACSGGVWTQTTDVEGEVNGLLSYDRRINRMDKELWSSTIQSLYDAAAKRGNSSVVITGRNNGMNGMQERLLNGFLPVPAPLELGQDNDTDFCAAIVLRVWREFAQDANRNAPLGHDAIIASVEITTTATFYCNQYVEMSFAEFEVDSVLTSESESVTNHCEQQPPTPVTTPELRGEPESPYDKLSQVSVSHRRVDSFEWVMTQSAPNTPPTLGVSSYEPFSPPPAMLISSAPLPVPNERWSTILRHGEAREKRGYFDWWSSPSLENDKGYVRISEDDGLGEHDQPVLMTTSQKTSVGPSRALIPQLHASPTSYMGVEKHLPATEDNQHRPPEELNALGIVFPCNSPPSPPVPAPTKLSQPEASPDDNPSRRTPLLPKKVSFSPIIDEVVFESSSNSKSLVQQPLSWGTYLPSSFLVARPPLARTTSSPASRAKTATRPILRRSTSLNHDFHQDRSSSCITDKSTEMTWLPPPGQGGKRTACETSAPSSMPAQRLSAGAMHTGDSCAETNKSTEMTWLQPPGQGGRRTACETSAPLSMPAQRLSAGAMHTGDSRAETDRAFAVLLVAAQMPARRR</sequence>
<evidence type="ECO:0000259" key="8">
    <source>
        <dbReference type="Pfam" id="PF02837"/>
    </source>
</evidence>
<dbReference type="SUPFAM" id="SSF51445">
    <property type="entry name" value="(Trans)glycosidases"/>
    <property type="match status" value="1"/>
</dbReference>
<dbReference type="PANTHER" id="PTHR42732">
    <property type="entry name" value="BETA-GALACTOSIDASE"/>
    <property type="match status" value="1"/>
</dbReference>
<reference evidence="9 10" key="1">
    <citation type="journal article" date="2016" name="Sci. Rep.">
        <title>Draft genome sequencing and secretome analysis of fungal phytopathogen Ascochyta rabiei provides insight into the necrotrophic effector repertoire.</title>
        <authorList>
            <person name="Verma S."/>
            <person name="Gazara R.K."/>
            <person name="Nizam S."/>
            <person name="Parween S."/>
            <person name="Chattopadhyay D."/>
            <person name="Verma P.K."/>
        </authorList>
    </citation>
    <scope>NUCLEOTIDE SEQUENCE [LARGE SCALE GENOMIC DNA]</scope>
    <source>
        <strain evidence="9 10">ArDII</strain>
    </source>
</reference>
<accession>A0A163F129</accession>
<feature type="chain" id="PRO_5007842677" evidence="5">
    <location>
        <begin position="20"/>
        <end position="1163"/>
    </location>
</feature>
<protein>
    <submittedName>
        <fullName evidence="9">Hydrolase</fullName>
    </submittedName>
</protein>
<dbReference type="InterPro" id="IPR036156">
    <property type="entry name" value="Beta-gal/glucu_dom_sf"/>
</dbReference>
<feature type="domain" description="Glycoside hydrolase family 2 catalytic" evidence="7">
    <location>
        <begin position="358"/>
        <end position="494"/>
    </location>
</feature>
<dbReference type="Pfam" id="PF00703">
    <property type="entry name" value="Glyco_hydro_2"/>
    <property type="match status" value="1"/>
</dbReference>
<gene>
    <name evidence="9" type="ORF">ST47_g4755</name>
</gene>
<dbReference type="SUPFAM" id="SSF49303">
    <property type="entry name" value="beta-Galactosidase/glucuronidase domain"/>
    <property type="match status" value="1"/>
</dbReference>
<evidence type="ECO:0000256" key="4">
    <source>
        <dbReference type="SAM" id="MobiDB-lite"/>
    </source>
</evidence>
<feature type="compositionally biased region" description="Polar residues" evidence="4">
    <location>
        <begin position="743"/>
        <end position="752"/>
    </location>
</feature>
<organism evidence="9 10">
    <name type="scientific">Didymella rabiei</name>
    <name type="common">Chickpea ascochyta blight fungus</name>
    <name type="synonym">Mycosphaerella rabiei</name>
    <dbReference type="NCBI Taxonomy" id="5454"/>
    <lineage>
        <taxon>Eukaryota</taxon>
        <taxon>Fungi</taxon>
        <taxon>Dikarya</taxon>
        <taxon>Ascomycota</taxon>
        <taxon>Pezizomycotina</taxon>
        <taxon>Dothideomycetes</taxon>
        <taxon>Pleosporomycetidae</taxon>
        <taxon>Pleosporales</taxon>
        <taxon>Pleosporineae</taxon>
        <taxon>Didymellaceae</taxon>
        <taxon>Ascochyta</taxon>
    </lineage>
</organism>
<dbReference type="PANTHER" id="PTHR42732:SF2">
    <property type="entry name" value="BETA-MANNOSIDASE"/>
    <property type="match status" value="1"/>
</dbReference>
<dbReference type="Gene3D" id="2.60.120.260">
    <property type="entry name" value="Galactose-binding domain-like"/>
    <property type="match status" value="1"/>
</dbReference>
<proteinExistence type="inferred from homology"/>
<comment type="caution">
    <text evidence="9">The sequence shown here is derived from an EMBL/GenBank/DDBJ whole genome shotgun (WGS) entry which is preliminary data.</text>
</comment>
<dbReference type="Gene3D" id="3.20.20.80">
    <property type="entry name" value="Glycosidases"/>
    <property type="match status" value="1"/>
</dbReference>
<evidence type="ECO:0000259" key="7">
    <source>
        <dbReference type="Pfam" id="PF02836"/>
    </source>
</evidence>
<dbReference type="InterPro" id="IPR006102">
    <property type="entry name" value="Ig-like_GH2"/>
</dbReference>
<feature type="domain" description="Glycoside hydrolase family 2 immunoglobulin-like beta-sandwich" evidence="6">
    <location>
        <begin position="232"/>
        <end position="316"/>
    </location>
</feature>
<comment type="similarity">
    <text evidence="1">Belongs to the glycosyl hydrolase 2 family.</text>
</comment>
<evidence type="ECO:0000256" key="1">
    <source>
        <dbReference type="ARBA" id="ARBA00007401"/>
    </source>
</evidence>
<dbReference type="AlphaFoldDB" id="A0A163F129"/>
<evidence type="ECO:0000259" key="6">
    <source>
        <dbReference type="Pfam" id="PF00703"/>
    </source>
</evidence>
<evidence type="ECO:0000256" key="5">
    <source>
        <dbReference type="SAM" id="SignalP"/>
    </source>
</evidence>
<evidence type="ECO:0000313" key="10">
    <source>
        <dbReference type="Proteomes" id="UP000076837"/>
    </source>
</evidence>
<feature type="domain" description="Glycosyl hydrolases family 2 sugar binding" evidence="8">
    <location>
        <begin position="115"/>
        <end position="187"/>
    </location>
</feature>
<feature type="region of interest" description="Disordered" evidence="4">
    <location>
        <begin position="930"/>
        <end position="965"/>
    </location>
</feature>
<keyword evidence="5" id="KW-0732">Signal</keyword>
<dbReference type="Pfam" id="PF02836">
    <property type="entry name" value="Glyco_hydro_2_C"/>
    <property type="match status" value="1"/>
</dbReference>
<dbReference type="SUPFAM" id="SSF49785">
    <property type="entry name" value="Galactose-binding domain-like"/>
    <property type="match status" value="1"/>
</dbReference>
<dbReference type="Proteomes" id="UP000076837">
    <property type="component" value="Unassembled WGS sequence"/>
</dbReference>
<feature type="signal peptide" evidence="5">
    <location>
        <begin position="1"/>
        <end position="19"/>
    </location>
</feature>
<dbReference type="InterPro" id="IPR017853">
    <property type="entry name" value="GH"/>
</dbReference>
<dbReference type="STRING" id="5454.A0A163F129"/>
<evidence type="ECO:0000313" key="9">
    <source>
        <dbReference type="EMBL" id="KZM24071.1"/>
    </source>
</evidence>
<dbReference type="GO" id="GO:0004553">
    <property type="term" value="F:hydrolase activity, hydrolyzing O-glycosyl compounds"/>
    <property type="evidence" value="ECO:0007669"/>
    <property type="project" value="InterPro"/>
</dbReference>
<keyword evidence="3" id="KW-0326">Glycosidase</keyword>
<dbReference type="EMBL" id="JYNV01000176">
    <property type="protein sequence ID" value="KZM24071.1"/>
    <property type="molecule type" value="Genomic_DNA"/>
</dbReference>
<dbReference type="Gene3D" id="2.60.40.10">
    <property type="entry name" value="Immunoglobulins"/>
    <property type="match status" value="1"/>
</dbReference>
<dbReference type="InterPro" id="IPR006103">
    <property type="entry name" value="Glyco_hydro_2_cat"/>
</dbReference>